<dbReference type="PROSITE" id="PS51257">
    <property type="entry name" value="PROKAR_LIPOPROTEIN"/>
    <property type="match status" value="1"/>
</dbReference>
<dbReference type="Gene3D" id="1.10.4030.10">
    <property type="entry name" value="Porin chaperone SurA, peptide-binding domain"/>
    <property type="match status" value="1"/>
</dbReference>
<evidence type="ECO:0000256" key="6">
    <source>
        <dbReference type="SAM" id="Phobius"/>
    </source>
</evidence>
<evidence type="ECO:0000256" key="3">
    <source>
        <dbReference type="ARBA" id="ARBA00022729"/>
    </source>
</evidence>
<protein>
    <recommendedName>
        <fullName evidence="2">peptidylprolyl isomerase</fullName>
        <ecNumber evidence="2">5.2.1.8</ecNumber>
    </recommendedName>
</protein>
<dbReference type="PANTHER" id="PTHR47245:SF1">
    <property type="entry name" value="FOLDASE PROTEIN PRSA"/>
    <property type="match status" value="1"/>
</dbReference>
<accession>X0TDS6</accession>
<dbReference type="SUPFAM" id="SSF109998">
    <property type="entry name" value="Triger factor/SurA peptide-binding domain-like"/>
    <property type="match status" value="1"/>
</dbReference>
<gene>
    <name evidence="7" type="ORF">S01H1_30736</name>
</gene>
<comment type="catalytic activity">
    <reaction evidence="1">
        <text>[protein]-peptidylproline (omega=180) = [protein]-peptidylproline (omega=0)</text>
        <dbReference type="Rhea" id="RHEA:16237"/>
        <dbReference type="Rhea" id="RHEA-COMP:10747"/>
        <dbReference type="Rhea" id="RHEA-COMP:10748"/>
        <dbReference type="ChEBI" id="CHEBI:83833"/>
        <dbReference type="ChEBI" id="CHEBI:83834"/>
        <dbReference type="EC" id="5.2.1.8"/>
    </reaction>
</comment>
<keyword evidence="6" id="KW-1133">Transmembrane helix</keyword>
<feature type="non-terminal residue" evidence="7">
    <location>
        <position position="187"/>
    </location>
</feature>
<dbReference type="InterPro" id="IPR050245">
    <property type="entry name" value="PrsA_foldase"/>
</dbReference>
<proteinExistence type="predicted"/>
<evidence type="ECO:0000256" key="4">
    <source>
        <dbReference type="ARBA" id="ARBA00023110"/>
    </source>
</evidence>
<keyword evidence="6" id="KW-0472">Membrane</keyword>
<dbReference type="GO" id="GO:0003755">
    <property type="term" value="F:peptidyl-prolyl cis-trans isomerase activity"/>
    <property type="evidence" value="ECO:0007669"/>
    <property type="project" value="UniProtKB-KW"/>
</dbReference>
<evidence type="ECO:0000256" key="2">
    <source>
        <dbReference type="ARBA" id="ARBA00013194"/>
    </source>
</evidence>
<reference evidence="7" key="1">
    <citation type="journal article" date="2014" name="Front. Microbiol.">
        <title>High frequency of phylogenetically diverse reductive dehalogenase-homologous genes in deep subseafloor sedimentary metagenomes.</title>
        <authorList>
            <person name="Kawai M."/>
            <person name="Futagami T."/>
            <person name="Toyoda A."/>
            <person name="Takaki Y."/>
            <person name="Nishi S."/>
            <person name="Hori S."/>
            <person name="Arai W."/>
            <person name="Tsubouchi T."/>
            <person name="Morono Y."/>
            <person name="Uchiyama I."/>
            <person name="Ito T."/>
            <person name="Fujiyama A."/>
            <person name="Inagaki F."/>
            <person name="Takami H."/>
        </authorList>
    </citation>
    <scope>NUCLEOTIDE SEQUENCE</scope>
    <source>
        <strain evidence="7">Expedition CK06-06</strain>
    </source>
</reference>
<dbReference type="EC" id="5.2.1.8" evidence="2"/>
<name>X0TDS6_9ZZZZ</name>
<keyword evidence="6" id="KW-0812">Transmembrane</keyword>
<keyword evidence="3" id="KW-0732">Signal</keyword>
<comment type="caution">
    <text evidence="7">The sequence shown here is derived from an EMBL/GenBank/DDBJ whole genome shotgun (WGS) entry which is preliminary data.</text>
</comment>
<evidence type="ECO:0000256" key="5">
    <source>
        <dbReference type="ARBA" id="ARBA00023235"/>
    </source>
</evidence>
<organism evidence="7">
    <name type="scientific">marine sediment metagenome</name>
    <dbReference type="NCBI Taxonomy" id="412755"/>
    <lineage>
        <taxon>unclassified sequences</taxon>
        <taxon>metagenomes</taxon>
        <taxon>ecological metagenomes</taxon>
    </lineage>
</organism>
<feature type="transmembrane region" description="Helical" evidence="6">
    <location>
        <begin position="9"/>
        <end position="29"/>
    </location>
</feature>
<dbReference type="PANTHER" id="PTHR47245">
    <property type="entry name" value="PEPTIDYLPROLYL ISOMERASE"/>
    <property type="match status" value="1"/>
</dbReference>
<keyword evidence="4" id="KW-0697">Rotamase</keyword>
<dbReference type="EMBL" id="BARS01018933">
    <property type="protein sequence ID" value="GAF86337.1"/>
    <property type="molecule type" value="Genomic_DNA"/>
</dbReference>
<dbReference type="Pfam" id="PF13624">
    <property type="entry name" value="SurA_N_3"/>
    <property type="match status" value="1"/>
</dbReference>
<evidence type="ECO:0000256" key="1">
    <source>
        <dbReference type="ARBA" id="ARBA00000971"/>
    </source>
</evidence>
<dbReference type="InterPro" id="IPR027304">
    <property type="entry name" value="Trigger_fact/SurA_dom_sf"/>
</dbReference>
<keyword evidence="5" id="KW-0413">Isomerase</keyword>
<sequence>MLNVIMKKWVILAIGLAVVVIVVGIVLLFGCVQKQNEEPAVVINGEEKEVAVVNGVGITKNEFVQRLISLNGKPVLEQMIDEILIEQRAEEQKVKVKPKEIDVKIDEIKERFPSEEAFLQQIVRSGMTIEKLRQQFESQILMEKLILKEAIVTEEEIMDYFERNKDRFDKSEQIRVSHILVSIEKEA</sequence>
<evidence type="ECO:0000313" key="7">
    <source>
        <dbReference type="EMBL" id="GAF86337.1"/>
    </source>
</evidence>
<dbReference type="AlphaFoldDB" id="X0TDS6"/>